<sequence length="145" mass="16222">EGSRKRGTQNIENCKEFLKRKKNKKTREPSVGGSSSYFAAFPSLKEDGNRESVNFVLMTFDSIRRRLCQLEESKELSNALAKHLRASNALTCHGVKTNTRRRAGAVPGVEVGDVFFFRMEMCLVGLHGQSMGGIDYMNIKDGSKE</sequence>
<dbReference type="InterPro" id="IPR015947">
    <property type="entry name" value="PUA-like_sf"/>
</dbReference>
<feature type="non-terminal residue" evidence="5">
    <location>
        <position position="145"/>
    </location>
</feature>
<accession>A0A392RB27</accession>
<dbReference type="PANTHER" id="PTHR45660">
    <property type="entry name" value="HISTONE-LYSINE N-METHYLTRANSFERASE SETMAR"/>
    <property type="match status" value="1"/>
</dbReference>
<dbReference type="Pfam" id="PF02182">
    <property type="entry name" value="SAD_SRA"/>
    <property type="match status" value="1"/>
</dbReference>
<proteinExistence type="predicted"/>
<reference evidence="5 6" key="1">
    <citation type="journal article" date="2018" name="Front. Plant Sci.">
        <title>Red Clover (Trifolium pratense) and Zigzag Clover (T. medium) - A Picture of Genomic Similarities and Differences.</title>
        <authorList>
            <person name="Dluhosova J."/>
            <person name="Istvanek J."/>
            <person name="Nedelnik J."/>
            <person name="Repkova J."/>
        </authorList>
    </citation>
    <scope>NUCLEOTIDE SEQUENCE [LARGE SCALE GENOMIC DNA]</scope>
    <source>
        <strain evidence="6">cv. 10/8</strain>
        <tissue evidence="5">Leaf</tissue>
    </source>
</reference>
<comment type="caution">
    <text evidence="5">The sequence shown here is derived from an EMBL/GenBank/DDBJ whole genome shotgun (WGS) entry which is preliminary data.</text>
</comment>
<dbReference type="GO" id="GO:0008168">
    <property type="term" value="F:methyltransferase activity"/>
    <property type="evidence" value="ECO:0007669"/>
    <property type="project" value="UniProtKB-KW"/>
</dbReference>
<organism evidence="5 6">
    <name type="scientific">Trifolium medium</name>
    <dbReference type="NCBI Taxonomy" id="97028"/>
    <lineage>
        <taxon>Eukaryota</taxon>
        <taxon>Viridiplantae</taxon>
        <taxon>Streptophyta</taxon>
        <taxon>Embryophyta</taxon>
        <taxon>Tracheophyta</taxon>
        <taxon>Spermatophyta</taxon>
        <taxon>Magnoliopsida</taxon>
        <taxon>eudicotyledons</taxon>
        <taxon>Gunneridae</taxon>
        <taxon>Pentapetalae</taxon>
        <taxon>rosids</taxon>
        <taxon>fabids</taxon>
        <taxon>Fabales</taxon>
        <taxon>Fabaceae</taxon>
        <taxon>Papilionoideae</taxon>
        <taxon>50 kb inversion clade</taxon>
        <taxon>NPAAA clade</taxon>
        <taxon>Hologalegina</taxon>
        <taxon>IRL clade</taxon>
        <taxon>Trifolieae</taxon>
        <taxon>Trifolium</taxon>
    </lineage>
</organism>
<keyword evidence="5" id="KW-0489">Methyltransferase</keyword>
<dbReference type="EMBL" id="LXQA010203528">
    <property type="protein sequence ID" value="MCI33332.1"/>
    <property type="molecule type" value="Genomic_DNA"/>
</dbReference>
<keyword evidence="6" id="KW-1185">Reference proteome</keyword>
<evidence type="ECO:0000259" key="4">
    <source>
        <dbReference type="PROSITE" id="PS51015"/>
    </source>
</evidence>
<keyword evidence="2 3" id="KW-0539">Nucleus</keyword>
<evidence type="ECO:0000313" key="6">
    <source>
        <dbReference type="Proteomes" id="UP000265520"/>
    </source>
</evidence>
<dbReference type="InterPro" id="IPR036987">
    <property type="entry name" value="SRA-YDG_sf"/>
</dbReference>
<dbReference type="InterPro" id="IPR003105">
    <property type="entry name" value="SRA_YDG"/>
</dbReference>
<dbReference type="Proteomes" id="UP000265520">
    <property type="component" value="Unassembled WGS sequence"/>
</dbReference>
<comment type="subcellular location">
    <subcellularLocation>
        <location evidence="1">Chromosome</location>
        <location evidence="1">Centromere</location>
    </subcellularLocation>
    <subcellularLocation>
        <location evidence="3">Nucleus</location>
    </subcellularLocation>
</comment>
<dbReference type="Gene3D" id="2.30.280.10">
    <property type="entry name" value="SRA-YDG"/>
    <property type="match status" value="1"/>
</dbReference>
<evidence type="ECO:0000256" key="3">
    <source>
        <dbReference type="PROSITE-ProRule" id="PRU00358"/>
    </source>
</evidence>
<dbReference type="GO" id="GO:0032259">
    <property type="term" value="P:methylation"/>
    <property type="evidence" value="ECO:0007669"/>
    <property type="project" value="UniProtKB-KW"/>
</dbReference>
<dbReference type="AlphaFoldDB" id="A0A392RB27"/>
<dbReference type="PROSITE" id="PS51015">
    <property type="entry name" value="YDG"/>
    <property type="match status" value="1"/>
</dbReference>
<dbReference type="GO" id="GO:0000775">
    <property type="term" value="C:chromosome, centromeric region"/>
    <property type="evidence" value="ECO:0007669"/>
    <property type="project" value="UniProtKB-SubCell"/>
</dbReference>
<dbReference type="SUPFAM" id="SSF88697">
    <property type="entry name" value="PUA domain-like"/>
    <property type="match status" value="1"/>
</dbReference>
<evidence type="ECO:0000313" key="5">
    <source>
        <dbReference type="EMBL" id="MCI33332.1"/>
    </source>
</evidence>
<dbReference type="GO" id="GO:0003690">
    <property type="term" value="F:double-stranded DNA binding"/>
    <property type="evidence" value="ECO:0007669"/>
    <property type="project" value="TreeGrafter"/>
</dbReference>
<keyword evidence="5" id="KW-0808">Transferase</keyword>
<evidence type="ECO:0000256" key="2">
    <source>
        <dbReference type="ARBA" id="ARBA00023242"/>
    </source>
</evidence>
<feature type="domain" description="YDG" evidence="4">
    <location>
        <begin position="104"/>
        <end position="145"/>
    </location>
</feature>
<dbReference type="InterPro" id="IPR051357">
    <property type="entry name" value="H3K9_HMTase_SUVAR3-9"/>
</dbReference>
<protein>
    <submittedName>
        <fullName evidence="5">Histone-lysine N-methyltransferase H3 lysine-9 specific SUVH1-like</fullName>
    </submittedName>
</protein>
<dbReference type="GO" id="GO:0005634">
    <property type="term" value="C:nucleus"/>
    <property type="evidence" value="ECO:0007669"/>
    <property type="project" value="UniProtKB-SubCell"/>
</dbReference>
<name>A0A392RB27_9FABA</name>
<feature type="non-terminal residue" evidence="5">
    <location>
        <position position="1"/>
    </location>
</feature>
<evidence type="ECO:0000256" key="1">
    <source>
        <dbReference type="ARBA" id="ARBA00004584"/>
    </source>
</evidence>
<dbReference type="PANTHER" id="PTHR45660:SF73">
    <property type="entry name" value="HISTONE-LYSINE N-METHYLTRANSFERASE, H3 LYSINE-9 SPECIFIC SUVH1"/>
    <property type="match status" value="1"/>
</dbReference>